<gene>
    <name evidence="1" type="ORF">JJB09_01565</name>
</gene>
<dbReference type="Proteomes" id="UP000633219">
    <property type="component" value="Unassembled WGS sequence"/>
</dbReference>
<dbReference type="EMBL" id="JAEQNC010000001">
    <property type="protein sequence ID" value="MBL0370705.1"/>
    <property type="molecule type" value="Genomic_DNA"/>
</dbReference>
<reference evidence="1" key="1">
    <citation type="submission" date="2021-01" db="EMBL/GenBank/DDBJ databases">
        <title>Rhizobium sp. strain KVB221 16S ribosomal RNA gene Genome sequencing and assembly.</title>
        <authorList>
            <person name="Kang M."/>
        </authorList>
    </citation>
    <scope>NUCLEOTIDE SEQUENCE</scope>
    <source>
        <strain evidence="1">KVB221</strain>
    </source>
</reference>
<proteinExistence type="predicted"/>
<keyword evidence="2" id="KW-1185">Reference proteome</keyword>
<sequence length="184" mass="20118">MLKLILTGVWVAVVTLGSVYFSIEMSKAPDPADEEAKKKAVQELVRGEVVTFPVIGDGHVEGYFLTRTSYIVDKTKIAEITLPIDALLTDELYTALVGDRVIRVEENGQFDLKAFRERIKTALNKRLGSDAILDIVVEQVDYLSKEDIRTSMSQKQVTIKSGKKLVAEQVPGDGAAQPSAAAGH</sequence>
<comment type="caution">
    <text evidence="1">The sequence shown here is derived from an EMBL/GenBank/DDBJ whole genome shotgun (WGS) entry which is preliminary data.</text>
</comment>
<evidence type="ECO:0000313" key="1">
    <source>
        <dbReference type="EMBL" id="MBL0370705.1"/>
    </source>
</evidence>
<evidence type="ECO:0008006" key="3">
    <source>
        <dbReference type="Google" id="ProtNLM"/>
    </source>
</evidence>
<accession>A0A936YIB1</accession>
<dbReference type="RefSeq" id="WP_201652090.1">
    <property type="nucleotide sequence ID" value="NZ_JAEQNC010000001.1"/>
</dbReference>
<organism evidence="1 2">
    <name type="scientific">Rhizobium setariae</name>
    <dbReference type="NCBI Taxonomy" id="2801340"/>
    <lineage>
        <taxon>Bacteria</taxon>
        <taxon>Pseudomonadati</taxon>
        <taxon>Pseudomonadota</taxon>
        <taxon>Alphaproteobacteria</taxon>
        <taxon>Hyphomicrobiales</taxon>
        <taxon>Rhizobiaceae</taxon>
        <taxon>Rhizobium/Agrobacterium group</taxon>
        <taxon>Rhizobium</taxon>
    </lineage>
</organism>
<name>A0A936YIB1_9HYPH</name>
<dbReference type="AlphaFoldDB" id="A0A936YIB1"/>
<evidence type="ECO:0000313" key="2">
    <source>
        <dbReference type="Proteomes" id="UP000633219"/>
    </source>
</evidence>
<protein>
    <recommendedName>
        <fullName evidence="3">Flagellar basal body-associated FliL family protein</fullName>
    </recommendedName>
</protein>